<evidence type="ECO:0000256" key="1">
    <source>
        <dbReference type="ARBA" id="ARBA00022679"/>
    </source>
</evidence>
<dbReference type="CDD" id="cd03809">
    <property type="entry name" value="GT4_MtfB-like"/>
    <property type="match status" value="1"/>
</dbReference>
<dbReference type="FunFam" id="3.40.50.2000:FF:000119">
    <property type="entry name" value="Glycosyl transferase group 1"/>
    <property type="match status" value="1"/>
</dbReference>
<dbReference type="GO" id="GO:0102710">
    <property type="term" value="F:D-inositol-3-phosphate glycosyltransferase activity"/>
    <property type="evidence" value="ECO:0007669"/>
    <property type="project" value="UniProtKB-EC"/>
</dbReference>
<sequence length="368" mass="41211">MDRKMLRIGVDARPLAGPATGISRYVSELLKRLVQASSNEVCWYLYSDAPIDFDCGKAFIVIRHFSSDRSGRFSNFFRYQYHFPRWIRKDSIDVFWGTRHHLPLLFPSSVRGVLTIHDLVWRQLPASMTRLGLLQESMCFPPSVNKADSLICVSENTANDLLSLKPDTAPPHVIYPGVSSNFFSEQSPVDDQRYFLCTATLEPRKNLLRLLEAFASTRRRGCDWRLVIVGMEGWGDTHYSQAISRLNMESFVDFMGFVDDAELCRLYAGASAFVFPSLYEGFGLPILEAMAAGVPVITSNAGSMPEVVGSAGCLINPYDVSDIADTMLKVARDESLQRKLKSAGLMRAKQFSWDHSAAALQRLLLAGE</sequence>
<evidence type="ECO:0000313" key="5">
    <source>
        <dbReference type="Proteomes" id="UP000441399"/>
    </source>
</evidence>
<evidence type="ECO:0000313" key="4">
    <source>
        <dbReference type="EMBL" id="CAA0125118.1"/>
    </source>
</evidence>
<dbReference type="PANTHER" id="PTHR46401:SF2">
    <property type="entry name" value="GLYCOSYLTRANSFERASE WBBK-RELATED"/>
    <property type="match status" value="1"/>
</dbReference>
<evidence type="ECO:0000259" key="2">
    <source>
        <dbReference type="Pfam" id="PF00534"/>
    </source>
</evidence>
<reference evidence="4 5" key="1">
    <citation type="submission" date="2019-11" db="EMBL/GenBank/DDBJ databases">
        <authorList>
            <person name="Holert J."/>
        </authorList>
    </citation>
    <scope>NUCLEOTIDE SEQUENCE [LARGE SCALE GENOMIC DNA]</scope>
    <source>
        <strain evidence="4">SB11_3</strain>
    </source>
</reference>
<organism evidence="4 5">
    <name type="scientific">BD1-7 clade bacterium</name>
    <dbReference type="NCBI Taxonomy" id="2029982"/>
    <lineage>
        <taxon>Bacteria</taxon>
        <taxon>Pseudomonadati</taxon>
        <taxon>Pseudomonadota</taxon>
        <taxon>Gammaproteobacteria</taxon>
        <taxon>Cellvibrionales</taxon>
        <taxon>Spongiibacteraceae</taxon>
        <taxon>BD1-7 clade</taxon>
    </lineage>
</organism>
<keyword evidence="4" id="KW-0328">Glycosyltransferase</keyword>
<name>A0A5S9QYL7_9GAMM</name>
<dbReference type="OrthoDB" id="9801609at2"/>
<dbReference type="Pfam" id="PF13439">
    <property type="entry name" value="Glyco_transf_4"/>
    <property type="match status" value="1"/>
</dbReference>
<dbReference type="GO" id="GO:0009103">
    <property type="term" value="P:lipopolysaccharide biosynthetic process"/>
    <property type="evidence" value="ECO:0007669"/>
    <property type="project" value="TreeGrafter"/>
</dbReference>
<proteinExistence type="predicted"/>
<feature type="domain" description="Glycosyl transferase family 1" evidence="2">
    <location>
        <begin position="185"/>
        <end position="344"/>
    </location>
</feature>
<accession>A0A5S9QYL7</accession>
<gene>
    <name evidence="4" type="primary">mshA_3</name>
    <name evidence="4" type="ORF">OPDIPICF_03358</name>
</gene>
<keyword evidence="1 4" id="KW-0808">Transferase</keyword>
<dbReference type="Gene3D" id="3.40.50.2000">
    <property type="entry name" value="Glycogen Phosphorylase B"/>
    <property type="match status" value="2"/>
</dbReference>
<dbReference type="PANTHER" id="PTHR46401">
    <property type="entry name" value="GLYCOSYLTRANSFERASE WBBK-RELATED"/>
    <property type="match status" value="1"/>
</dbReference>
<protein>
    <submittedName>
        <fullName evidence="4">D-inositol 3-phosphate glycosyltransferase</fullName>
        <ecNumber evidence="4">2.4.1.250</ecNumber>
    </submittedName>
</protein>
<evidence type="ECO:0000259" key="3">
    <source>
        <dbReference type="Pfam" id="PF13439"/>
    </source>
</evidence>
<dbReference type="Pfam" id="PF00534">
    <property type="entry name" value="Glycos_transf_1"/>
    <property type="match status" value="1"/>
</dbReference>
<feature type="domain" description="Glycosyltransferase subfamily 4-like N-terminal" evidence="3">
    <location>
        <begin position="21"/>
        <end position="179"/>
    </location>
</feature>
<dbReference type="Proteomes" id="UP000441399">
    <property type="component" value="Unassembled WGS sequence"/>
</dbReference>
<dbReference type="AlphaFoldDB" id="A0A5S9QYL7"/>
<dbReference type="InterPro" id="IPR001296">
    <property type="entry name" value="Glyco_trans_1"/>
</dbReference>
<dbReference type="EMBL" id="CACSIO010000061">
    <property type="protein sequence ID" value="CAA0125118.1"/>
    <property type="molecule type" value="Genomic_DNA"/>
</dbReference>
<dbReference type="InterPro" id="IPR028098">
    <property type="entry name" value="Glyco_trans_4-like_N"/>
</dbReference>
<dbReference type="SUPFAM" id="SSF53756">
    <property type="entry name" value="UDP-Glycosyltransferase/glycogen phosphorylase"/>
    <property type="match status" value="1"/>
</dbReference>
<dbReference type="EC" id="2.4.1.250" evidence="4"/>
<keyword evidence="5" id="KW-1185">Reference proteome</keyword>